<evidence type="ECO:0000256" key="1">
    <source>
        <dbReference type="ARBA" id="ARBA00022741"/>
    </source>
</evidence>
<sequence>MPLKNMKLLVSTNVENIKKLKEKNIDVAVSKTSAQLKLEAKKYDTVIKDNIDVNFDNIIEIKDYIKNFNADIKPFKQEVISVYSQKGGLGKTTLVKKFSESFQKTLKVLIIDLNFSDGGSDLSYMLNLPVIPHVGMYLKDKSKKGFMENLVQYKDNIFVMQTPPKINLIDDMTDKDIIDIITYARSEFDIILLDLPNSRNSFVMTALEQSTKIVVLSLGYPSELKRIKENLNGLNYIVIFKKPVHGYREIADTLNMPYIKVNDLDVSSILPKILKG</sequence>
<dbReference type="EMBL" id="JAGGLT010000002">
    <property type="protein sequence ID" value="MBP2070812.1"/>
    <property type="molecule type" value="Genomic_DNA"/>
</dbReference>
<reference evidence="4" key="1">
    <citation type="submission" date="2021-03" db="EMBL/GenBank/DDBJ databases">
        <title>Genomic Encyclopedia of Type Strains, Phase IV (KMG-IV): sequencing the most valuable type-strain genomes for metagenomic binning, comparative biology and taxonomic classification.</title>
        <authorList>
            <person name="Goeker M."/>
        </authorList>
    </citation>
    <scope>NUCLEOTIDE SEQUENCE</scope>
    <source>
        <strain evidence="4">DSM 101588</strain>
    </source>
</reference>
<dbReference type="InterPro" id="IPR050625">
    <property type="entry name" value="ParA/MinD_ATPase"/>
</dbReference>
<feature type="domain" description="AAA" evidence="3">
    <location>
        <begin position="78"/>
        <end position="215"/>
    </location>
</feature>
<dbReference type="SUPFAM" id="SSF52540">
    <property type="entry name" value="P-loop containing nucleoside triphosphate hydrolases"/>
    <property type="match status" value="1"/>
</dbReference>
<evidence type="ECO:0000256" key="2">
    <source>
        <dbReference type="ARBA" id="ARBA00022840"/>
    </source>
</evidence>
<protein>
    <submittedName>
        <fullName evidence="4">Cellulose biosynthesis protein BcsQ</fullName>
    </submittedName>
</protein>
<accession>A0ABS4NAX0</accession>
<keyword evidence="1" id="KW-0547">Nucleotide-binding</keyword>
<evidence type="ECO:0000313" key="4">
    <source>
        <dbReference type="EMBL" id="MBP2070812.1"/>
    </source>
</evidence>
<organism evidence="4 5">
    <name type="scientific">Thermoanaerobacterium butyriciformans</name>
    <dbReference type="NCBI Taxonomy" id="1702242"/>
    <lineage>
        <taxon>Bacteria</taxon>
        <taxon>Bacillati</taxon>
        <taxon>Bacillota</taxon>
        <taxon>Clostridia</taxon>
        <taxon>Thermoanaerobacterales</taxon>
        <taxon>Thermoanaerobacteraceae</taxon>
        <taxon>Thermoanaerobacterium</taxon>
    </lineage>
</organism>
<dbReference type="Proteomes" id="UP001166402">
    <property type="component" value="Unassembled WGS sequence"/>
</dbReference>
<comment type="caution">
    <text evidence="4">The sequence shown here is derived from an EMBL/GenBank/DDBJ whole genome shotgun (WGS) entry which is preliminary data.</text>
</comment>
<gene>
    <name evidence="4" type="ORF">J2Z80_000310</name>
</gene>
<dbReference type="Gene3D" id="3.40.50.300">
    <property type="entry name" value="P-loop containing nucleotide triphosphate hydrolases"/>
    <property type="match status" value="1"/>
</dbReference>
<proteinExistence type="predicted"/>
<dbReference type="InterPro" id="IPR027417">
    <property type="entry name" value="P-loop_NTPase"/>
</dbReference>
<dbReference type="PANTHER" id="PTHR43384:SF6">
    <property type="entry name" value="SEPTUM SITE-DETERMINING PROTEIN MIND HOMOLOG, CHLOROPLASTIC"/>
    <property type="match status" value="1"/>
</dbReference>
<keyword evidence="2" id="KW-0067">ATP-binding</keyword>
<name>A0ABS4NAX0_9THEO</name>
<dbReference type="InterPro" id="IPR025669">
    <property type="entry name" value="AAA_dom"/>
</dbReference>
<keyword evidence="5" id="KW-1185">Reference proteome</keyword>
<dbReference type="Pfam" id="PF13614">
    <property type="entry name" value="AAA_31"/>
    <property type="match status" value="1"/>
</dbReference>
<dbReference type="PANTHER" id="PTHR43384">
    <property type="entry name" value="SEPTUM SITE-DETERMINING PROTEIN MIND HOMOLOG, CHLOROPLASTIC-RELATED"/>
    <property type="match status" value="1"/>
</dbReference>
<evidence type="ECO:0000313" key="5">
    <source>
        <dbReference type="Proteomes" id="UP001166402"/>
    </source>
</evidence>
<dbReference type="RefSeq" id="WP_209452784.1">
    <property type="nucleotide sequence ID" value="NZ_JAGGLT010000002.1"/>
</dbReference>
<evidence type="ECO:0000259" key="3">
    <source>
        <dbReference type="Pfam" id="PF13614"/>
    </source>
</evidence>